<comment type="catalytic activity">
    <reaction evidence="1">
        <text>a uridine in RNA = a pseudouridine in RNA</text>
        <dbReference type="Rhea" id="RHEA:48348"/>
        <dbReference type="Rhea" id="RHEA-COMP:12068"/>
        <dbReference type="Rhea" id="RHEA-COMP:12069"/>
        <dbReference type="ChEBI" id="CHEBI:65314"/>
        <dbReference type="ChEBI" id="CHEBI:65315"/>
    </reaction>
</comment>
<gene>
    <name evidence="3" type="ORF">AABB24_022709</name>
</gene>
<dbReference type="CDD" id="cd02869">
    <property type="entry name" value="PseudoU_synth_RluA_like"/>
    <property type="match status" value="1"/>
</dbReference>
<dbReference type="InterPro" id="IPR050188">
    <property type="entry name" value="RluA_PseudoU_synthase"/>
</dbReference>
<proteinExistence type="predicted"/>
<dbReference type="Proteomes" id="UP001627284">
    <property type="component" value="Unassembled WGS sequence"/>
</dbReference>
<dbReference type="InterPro" id="IPR020103">
    <property type="entry name" value="PsdUridine_synth_cat_dom_sf"/>
</dbReference>
<dbReference type="PANTHER" id="PTHR21600:SF47">
    <property type="entry name" value="RNA PSEUDOURIDINE SYNTHASE 1"/>
    <property type="match status" value="1"/>
</dbReference>
<dbReference type="Pfam" id="PF00849">
    <property type="entry name" value="PseudoU_synth_2"/>
    <property type="match status" value="1"/>
</dbReference>
<dbReference type="SUPFAM" id="SSF55120">
    <property type="entry name" value="Pseudouridine synthase"/>
    <property type="match status" value="1"/>
</dbReference>
<reference evidence="3 4" key="1">
    <citation type="submission" date="2024-05" db="EMBL/GenBank/DDBJ databases">
        <title>De novo assembly of an allotetraploid wild potato.</title>
        <authorList>
            <person name="Hosaka A.J."/>
        </authorList>
    </citation>
    <scope>NUCLEOTIDE SEQUENCE [LARGE SCALE GENOMIC DNA]</scope>
    <source>
        <tissue evidence="3">Young leaves</tissue>
    </source>
</reference>
<evidence type="ECO:0000313" key="4">
    <source>
        <dbReference type="Proteomes" id="UP001627284"/>
    </source>
</evidence>
<dbReference type="AlphaFoldDB" id="A0ABD2T0P6"/>
<name>A0ABD2T0P6_9SOLN</name>
<evidence type="ECO:0000256" key="1">
    <source>
        <dbReference type="ARBA" id="ARBA00000073"/>
    </source>
</evidence>
<accession>A0ABD2T0P6</accession>
<feature type="domain" description="Pseudouridine synthase RsuA/RluA-like" evidence="2">
    <location>
        <begin position="108"/>
        <end position="291"/>
    </location>
</feature>
<organism evidence="3 4">
    <name type="scientific">Solanum stoloniferum</name>
    <dbReference type="NCBI Taxonomy" id="62892"/>
    <lineage>
        <taxon>Eukaryota</taxon>
        <taxon>Viridiplantae</taxon>
        <taxon>Streptophyta</taxon>
        <taxon>Embryophyta</taxon>
        <taxon>Tracheophyta</taxon>
        <taxon>Spermatophyta</taxon>
        <taxon>Magnoliopsida</taxon>
        <taxon>eudicotyledons</taxon>
        <taxon>Gunneridae</taxon>
        <taxon>Pentapetalae</taxon>
        <taxon>asterids</taxon>
        <taxon>lamiids</taxon>
        <taxon>Solanales</taxon>
        <taxon>Solanaceae</taxon>
        <taxon>Solanoideae</taxon>
        <taxon>Solaneae</taxon>
        <taxon>Solanum</taxon>
    </lineage>
</organism>
<dbReference type="Gene3D" id="3.30.2350.10">
    <property type="entry name" value="Pseudouridine synthase"/>
    <property type="match status" value="1"/>
</dbReference>
<dbReference type="EMBL" id="JBJKTR010000013">
    <property type="protein sequence ID" value="KAL3349778.1"/>
    <property type="molecule type" value="Genomic_DNA"/>
</dbReference>
<dbReference type="InterPro" id="IPR006145">
    <property type="entry name" value="PsdUridine_synth_RsuA/RluA"/>
</dbReference>
<feature type="non-terminal residue" evidence="3">
    <location>
        <position position="1"/>
    </location>
</feature>
<evidence type="ECO:0000259" key="2">
    <source>
        <dbReference type="Pfam" id="PF00849"/>
    </source>
</evidence>
<comment type="caution">
    <text evidence="3">The sequence shown here is derived from an EMBL/GenBank/DDBJ whole genome shotgun (WGS) entry which is preliminary data.</text>
</comment>
<evidence type="ECO:0000313" key="3">
    <source>
        <dbReference type="EMBL" id="KAL3349777.1"/>
    </source>
</evidence>
<dbReference type="EMBL" id="JBJKTR010000013">
    <property type="protein sequence ID" value="KAL3349777.1"/>
    <property type="molecule type" value="Genomic_DNA"/>
</dbReference>
<keyword evidence="4" id="KW-1185">Reference proteome</keyword>
<dbReference type="PANTHER" id="PTHR21600">
    <property type="entry name" value="MITOCHONDRIAL RNA PSEUDOURIDINE SYNTHASE"/>
    <property type="match status" value="1"/>
</dbReference>
<dbReference type="PROSITE" id="PS01129">
    <property type="entry name" value="PSI_RLU"/>
    <property type="match status" value="1"/>
</dbReference>
<protein>
    <recommendedName>
        <fullName evidence="2">Pseudouridine synthase RsuA/RluA-like domain-containing protein</fullName>
    </recommendedName>
</protein>
<dbReference type="InterPro" id="IPR006224">
    <property type="entry name" value="PsdUridine_synth_RluA-like_CS"/>
</dbReference>
<sequence length="354" mass="39738">EKFRAILVKSLEPKIQMTVKFPLLQIPLINIFPSSTRVFRHRRFIFMASQSYFDSPSAATTDYPVPLSPPLPALSKDIEPNRALTASSKSALFSLSRSHVIFEDEWIIAVNKPQGIYCESVLSSLPDLLNDTGANVSELHLANRLDRDTSGVMLITKLHKVAAKFVKAFTDHKVRKTYLAYCVGLAPKWEKITVKSGHGRSKYGAWRVYAASDAGRKLPGGSLVKDMETSFEVLSVNGLGCFKEVSDLRKDEDVVIVQEKSVIGCDVKKDEILVRASPRSGRTHQIRLHCQYLGIPIRGDVRYEGVYEWKGSRYDSHELHAESLSFEHPITGKPMLLQAPLPSWAIQPLRSQFE</sequence>
<dbReference type="GO" id="GO:0009982">
    <property type="term" value="F:pseudouridine synthase activity"/>
    <property type="evidence" value="ECO:0007669"/>
    <property type="project" value="UniProtKB-ARBA"/>
</dbReference>